<protein>
    <submittedName>
        <fullName evidence="1">Uncharacterized protein</fullName>
    </submittedName>
</protein>
<gene>
    <name evidence="1" type="ORF">H6H00_18965</name>
</gene>
<organism evidence="1 2">
    <name type="scientific">Pseudonocardia petroleophila</name>
    <dbReference type="NCBI Taxonomy" id="37331"/>
    <lineage>
        <taxon>Bacteria</taxon>
        <taxon>Bacillati</taxon>
        <taxon>Actinomycetota</taxon>
        <taxon>Actinomycetes</taxon>
        <taxon>Pseudonocardiales</taxon>
        <taxon>Pseudonocardiaceae</taxon>
        <taxon>Pseudonocardia</taxon>
    </lineage>
</organism>
<dbReference type="Proteomes" id="UP000515728">
    <property type="component" value="Chromosome"/>
</dbReference>
<dbReference type="RefSeq" id="WP_185717083.1">
    <property type="nucleotide sequence ID" value="NZ_BAAAWI010000001.1"/>
</dbReference>
<sequence>MESTRRLRRGPVTDEMVAKALEAVLADLAAHRGVDLADPAGRAHLLASLDETLRPMTQTAVNDVRAGGASWSQVGDLFGVSASAAWGRFREIPLEAVPWPPPLD</sequence>
<dbReference type="EMBL" id="CP060131">
    <property type="protein sequence ID" value="QNG50321.1"/>
    <property type="molecule type" value="Genomic_DNA"/>
</dbReference>
<dbReference type="KEGG" id="ppel:H6H00_18965"/>
<name>A0A7G7MC10_9PSEU</name>
<evidence type="ECO:0000313" key="2">
    <source>
        <dbReference type="Proteomes" id="UP000515728"/>
    </source>
</evidence>
<keyword evidence="2" id="KW-1185">Reference proteome</keyword>
<evidence type="ECO:0000313" key="1">
    <source>
        <dbReference type="EMBL" id="QNG50321.1"/>
    </source>
</evidence>
<accession>A0A7G7MC10</accession>
<proteinExistence type="predicted"/>
<reference evidence="1 2" key="1">
    <citation type="submission" date="2020-08" db="EMBL/GenBank/DDBJ databases">
        <authorList>
            <person name="Mo P."/>
        </authorList>
    </citation>
    <scope>NUCLEOTIDE SEQUENCE [LARGE SCALE GENOMIC DNA]</scope>
    <source>
        <strain evidence="1 2">CGMCC 4.1532</strain>
    </source>
</reference>
<dbReference type="AlphaFoldDB" id="A0A7G7MC10"/>